<dbReference type="InterPro" id="IPR011548">
    <property type="entry name" value="HIBADH"/>
</dbReference>
<comment type="catalytic activity">
    <reaction evidence="6">
        <text>3-hydroxy-2-methylpropanoate + NAD(+) = 2-methyl-3-oxopropanoate + NADH + H(+)</text>
        <dbReference type="Rhea" id="RHEA:17681"/>
        <dbReference type="ChEBI" id="CHEBI:11805"/>
        <dbReference type="ChEBI" id="CHEBI:15378"/>
        <dbReference type="ChEBI" id="CHEBI:57540"/>
        <dbReference type="ChEBI" id="CHEBI:57700"/>
        <dbReference type="ChEBI" id="CHEBI:57945"/>
        <dbReference type="EC" id="1.1.1.31"/>
    </reaction>
</comment>
<dbReference type="AlphaFoldDB" id="A0A4Q1HPN5"/>
<comment type="caution">
    <text evidence="9">The sequence shown here is derived from an EMBL/GenBank/DDBJ whole genome shotgun (WGS) entry which is preliminary data.</text>
</comment>
<dbReference type="GO" id="GO:0008442">
    <property type="term" value="F:3-hydroxyisobutyrate dehydrogenase activity"/>
    <property type="evidence" value="ECO:0007669"/>
    <property type="project" value="UniProtKB-EC"/>
</dbReference>
<dbReference type="Pfam" id="PF14833">
    <property type="entry name" value="NAD_binding_11"/>
    <property type="match status" value="1"/>
</dbReference>
<keyword evidence="3 6" id="KW-0560">Oxidoreductase</keyword>
<evidence type="ECO:0000259" key="8">
    <source>
        <dbReference type="Pfam" id="PF14833"/>
    </source>
</evidence>
<dbReference type="SUPFAM" id="SSF48179">
    <property type="entry name" value="6-phosphogluconate dehydrogenase C-terminal domain-like"/>
    <property type="match status" value="1"/>
</dbReference>
<dbReference type="PANTHER" id="PTHR22981">
    <property type="entry name" value="3-HYDROXYISOBUTYRATE DEHYDROGENASE-RELATED"/>
    <property type="match status" value="1"/>
</dbReference>
<gene>
    <name evidence="9" type="primary">mmsB</name>
    <name evidence="9" type="ORF">C7R54_00735</name>
</gene>
<dbReference type="FunFam" id="1.10.1040.10:FF:000006">
    <property type="entry name" value="3-hydroxyisobutyrate dehydrogenase"/>
    <property type="match status" value="1"/>
</dbReference>
<keyword evidence="10" id="KW-1185">Reference proteome</keyword>
<protein>
    <recommendedName>
        <fullName evidence="6">3-hydroxyisobutyrate dehydrogenase</fullName>
        <shortName evidence="6">HIBADH</shortName>
        <ecNumber evidence="6">1.1.1.31</ecNumber>
    </recommendedName>
</protein>
<feature type="domain" description="6-phosphogluconate dehydrogenase NADP-binding" evidence="7">
    <location>
        <begin position="3"/>
        <end position="160"/>
    </location>
</feature>
<evidence type="ECO:0000256" key="4">
    <source>
        <dbReference type="ARBA" id="ARBA00023027"/>
    </source>
</evidence>
<comment type="pathway">
    <text evidence="6">Amino-acid degradation; L-valine degradation.</text>
</comment>
<dbReference type="Gene3D" id="3.40.50.720">
    <property type="entry name" value="NAD(P)-binding Rossmann-like Domain"/>
    <property type="match status" value="1"/>
</dbReference>
<evidence type="ECO:0000256" key="6">
    <source>
        <dbReference type="RuleBase" id="RU910714"/>
    </source>
</evidence>
<dbReference type="InterPro" id="IPR013328">
    <property type="entry name" value="6PGD_dom2"/>
</dbReference>
<keyword evidence="2 6" id="KW-0101">Branched-chain amino acid catabolism</keyword>
<evidence type="ECO:0000256" key="2">
    <source>
        <dbReference type="ARBA" id="ARBA00022456"/>
    </source>
</evidence>
<dbReference type="Gene3D" id="1.10.1040.10">
    <property type="entry name" value="N-(1-d-carboxylethyl)-l-norvaline Dehydrogenase, domain 2"/>
    <property type="match status" value="1"/>
</dbReference>
<evidence type="ECO:0000256" key="1">
    <source>
        <dbReference type="ARBA" id="ARBA00009080"/>
    </source>
</evidence>
<comment type="similarity">
    <text evidence="1 6">Belongs to the HIBADH-related family.</text>
</comment>
<keyword evidence="4 6" id="KW-0520">NAD</keyword>
<evidence type="ECO:0000313" key="10">
    <source>
        <dbReference type="Proteomes" id="UP000290849"/>
    </source>
</evidence>
<dbReference type="PIRSF" id="PIRSF000103">
    <property type="entry name" value="HIBADH"/>
    <property type="match status" value="1"/>
</dbReference>
<dbReference type="OrthoDB" id="9777604at2"/>
<dbReference type="NCBIfam" id="TIGR01692">
    <property type="entry name" value="HIBADH"/>
    <property type="match status" value="1"/>
</dbReference>
<feature type="domain" description="3-hydroxyisobutyrate dehydrogenase-like NAD-binding" evidence="8">
    <location>
        <begin position="164"/>
        <end position="289"/>
    </location>
</feature>
<dbReference type="GO" id="GO:0006574">
    <property type="term" value="P:L-valine catabolic process"/>
    <property type="evidence" value="ECO:0007669"/>
    <property type="project" value="UniProtKB-UniPathway"/>
</dbReference>
<dbReference type="SUPFAM" id="SSF51735">
    <property type="entry name" value="NAD(P)-binding Rossmann-fold domains"/>
    <property type="match status" value="1"/>
</dbReference>
<dbReference type="GO" id="GO:0050661">
    <property type="term" value="F:NADP binding"/>
    <property type="evidence" value="ECO:0007669"/>
    <property type="project" value="InterPro"/>
</dbReference>
<reference evidence="9 10" key="1">
    <citation type="journal article" date="2017" name="Int. J. Syst. Evol. Microbiol.">
        <title>Achromobacter aloeverae sp. nov., isolated from the root of Aloe vera (L.) Burm.f.</title>
        <authorList>
            <person name="Kuncharoen N."/>
            <person name="Muramatsu Y."/>
            <person name="Shibata C."/>
            <person name="Kamakura Y."/>
            <person name="Nakagawa Y."/>
            <person name="Tanasupawat S."/>
        </authorList>
    </citation>
    <scope>NUCLEOTIDE SEQUENCE [LARGE SCALE GENOMIC DNA]</scope>
    <source>
        <strain evidence="9 10">AVA-1</strain>
    </source>
</reference>
<dbReference type="PROSITE" id="PS00895">
    <property type="entry name" value="3_HYDROXYISOBUT_DH"/>
    <property type="match status" value="1"/>
</dbReference>
<sequence>MAKIGFIGLGAMGLPMARNLLARGHHVCGHDASPRAIQAWVDAGGAVAPDLADLVAGADVVITMLPSGPIVLDVFERGIWPYARNGQVFIDCSTSGVPSARRLHVAAAERGHSMLDAPVTGGVAGAEAATLTFMVGGDAKVFESMKDVLSAMGAKLVYTGGPSTGQAVKVCNNMAAGIIKIAISEAFVLARKLGVEDQVLFDVASAGSAQAFALTRTCPVPGLVASSPSSRDYRNGFATSLMLKDMILAQEAAMSAGAPTVLGGAATHLYQLCAGAGLGDLDNGIVYQYLLGQQQG</sequence>
<name>A0A4Q1HPN5_9BURK</name>
<dbReference type="InterPro" id="IPR036291">
    <property type="entry name" value="NAD(P)-bd_dom_sf"/>
</dbReference>
<dbReference type="Proteomes" id="UP000290849">
    <property type="component" value="Unassembled WGS sequence"/>
</dbReference>
<dbReference type="InterPro" id="IPR002204">
    <property type="entry name" value="3-OH-isobutyrate_DH-rel_CS"/>
</dbReference>
<organism evidence="9 10">
    <name type="scientific">Achromobacter aloeverae</name>
    <dbReference type="NCBI Taxonomy" id="1750518"/>
    <lineage>
        <taxon>Bacteria</taxon>
        <taxon>Pseudomonadati</taxon>
        <taxon>Pseudomonadota</taxon>
        <taxon>Betaproteobacteria</taxon>
        <taxon>Burkholderiales</taxon>
        <taxon>Alcaligenaceae</taxon>
        <taxon>Achromobacter</taxon>
    </lineage>
</organism>
<dbReference type="PANTHER" id="PTHR22981:SF7">
    <property type="entry name" value="3-HYDROXYISOBUTYRATE DEHYDROGENASE, MITOCHONDRIAL"/>
    <property type="match status" value="1"/>
</dbReference>
<evidence type="ECO:0000313" key="9">
    <source>
        <dbReference type="EMBL" id="RXN92326.1"/>
    </source>
</evidence>
<dbReference type="InterPro" id="IPR015815">
    <property type="entry name" value="HIBADH-related"/>
</dbReference>
<dbReference type="EC" id="1.1.1.31" evidence="6"/>
<evidence type="ECO:0000256" key="3">
    <source>
        <dbReference type="ARBA" id="ARBA00023002"/>
    </source>
</evidence>
<dbReference type="InterPro" id="IPR006115">
    <property type="entry name" value="6PGDH_NADP-bd"/>
</dbReference>
<dbReference type="RefSeq" id="WP_129148289.1">
    <property type="nucleotide sequence ID" value="NZ_JBHSDO010000016.1"/>
</dbReference>
<feature type="active site" evidence="5">
    <location>
        <position position="169"/>
    </location>
</feature>
<dbReference type="InterPro" id="IPR008927">
    <property type="entry name" value="6-PGluconate_DH-like_C_sf"/>
</dbReference>
<dbReference type="UniPathway" id="UPA00362"/>
<evidence type="ECO:0000256" key="5">
    <source>
        <dbReference type="PIRSR" id="PIRSR000103-1"/>
    </source>
</evidence>
<dbReference type="EMBL" id="PYAL01000001">
    <property type="protein sequence ID" value="RXN92326.1"/>
    <property type="molecule type" value="Genomic_DNA"/>
</dbReference>
<accession>A0A4Q1HPN5</accession>
<dbReference type="Pfam" id="PF03446">
    <property type="entry name" value="NAD_binding_2"/>
    <property type="match status" value="1"/>
</dbReference>
<dbReference type="InterPro" id="IPR029154">
    <property type="entry name" value="HIBADH-like_NADP-bd"/>
</dbReference>
<evidence type="ECO:0000259" key="7">
    <source>
        <dbReference type="Pfam" id="PF03446"/>
    </source>
</evidence>
<proteinExistence type="inferred from homology"/>
<dbReference type="GO" id="GO:0051287">
    <property type="term" value="F:NAD binding"/>
    <property type="evidence" value="ECO:0007669"/>
    <property type="project" value="InterPro"/>
</dbReference>